<accession>A0A699GIM8</accession>
<dbReference type="InterPro" id="IPR012337">
    <property type="entry name" value="RNaseH-like_sf"/>
</dbReference>
<dbReference type="Pfam" id="PF25597">
    <property type="entry name" value="SH3_retrovirus"/>
    <property type="match status" value="1"/>
</dbReference>
<name>A0A699GIM8_TANCI</name>
<dbReference type="SUPFAM" id="SSF53098">
    <property type="entry name" value="Ribonuclease H-like"/>
    <property type="match status" value="1"/>
</dbReference>
<feature type="compositionally biased region" description="Basic and acidic residues" evidence="4">
    <location>
        <begin position="220"/>
        <end position="234"/>
    </location>
</feature>
<dbReference type="PANTHER" id="PTHR42648:SF18">
    <property type="entry name" value="RETROTRANSPOSON, UNCLASSIFIED-LIKE PROTEIN"/>
    <property type="match status" value="1"/>
</dbReference>
<evidence type="ECO:0000256" key="1">
    <source>
        <dbReference type="ARBA" id="ARBA00022670"/>
    </source>
</evidence>
<evidence type="ECO:0000259" key="6">
    <source>
        <dbReference type="Pfam" id="PF22936"/>
    </source>
</evidence>
<dbReference type="InterPro" id="IPR057670">
    <property type="entry name" value="SH3_retrovirus"/>
</dbReference>
<dbReference type="AlphaFoldDB" id="A0A699GIM8"/>
<protein>
    <submittedName>
        <fullName evidence="8">Uncharacterized protein</fullName>
    </submittedName>
</protein>
<proteinExistence type="predicted"/>
<feature type="region of interest" description="Disordered" evidence="4">
    <location>
        <begin position="202"/>
        <end position="234"/>
    </location>
</feature>
<sequence>MSRDVLTVGSTMRIPLLFQGEYSQWSERFMNYLEEQMDGEAMINSIKNGHPNDIYSLINSNKTAKDLWDSLERHMLGSKYGEQDRKAAVVYEYETFKATEGELLLNTYIRYLQVINDLKKCGYLKDNCELNFKLLNNLQPEWKQKKVVVITSDPLALVAEQTKVSKRKEKVVVSSKSKGSDDMLKKITTLLDKAFNRKQFYSKPTNNNLRTSSATSSANKKQDSMKYNDKKEENKEINANMVFMAQMEKVLSDSEESSTSKEETIAEKKKGPSNTSKVNLSSHSHSKLNKDVKRYSRKDLMSCNNSHLKDTRSAFVCNNARNASCNARMNAYDDVNDLFVFNDVCLRKSQVSKMPFRKKPRDSLNIVQICLWIIDSGYSKHMTGNRALLTNFMEKFLGTIRFGNNDFTMIAGYEDVVIRSITIKKVCYAEDETSKVIISFIKKTQVILQLQVQCVRTDNGTEFKNKTLAKFYDEAEAIAIACFIKNRSIIHRCFDKTPFELINKRKPNIKFFHVFVCRCYLLNDYDDVGKLKAKGDIGVFVGYSKESAAFRIYNKRTNLNETRKYSNPTVSQVKETSKKDFKELFHNFYDEYFDASKIKKLPTPNVETSNTKGEVFHEVFGSFQGESSSSSINDDVQQSSEEVVVPQTNTQLISNDMIPNVNEASSSHNVFNERLEDAYFDTKAIRLFFAYDAHKDFTIFQMDVKTAFLNGILKEEVYVAQPLGFVSKQHPDHVYALDKALYGLKQAPRIQVALKKAKLAFENDDFELESGVDTFRDKVVLQANGTLKDRQHGFMSVRRVRGLLEAKGRVCELPQTWIIKIAKAREPPRTFDELRSTPIDFSAYVMNHLKIDNLTQEILVGPAFNLSKVLCKSFVGLEFYSEECYKAITDRLDWNNPEGHEYPFDLSKPLPLIEVQGRQVVPADYFFKLKGVSLSRKYTTSATKTKAAKYNNIKDIKDMVWTLWSPVKVASDQYAIWGISHWGPKRQTFYGYASNGKYTHYVFSKKRIIAVTHVKVMKWYDNGYLKEIIIQRDYQKLYKFMEGDFPKLNLRDTKDLLLLLV</sequence>
<dbReference type="PANTHER" id="PTHR42648">
    <property type="entry name" value="TRANSPOSASE, PUTATIVE-RELATED"/>
    <property type="match status" value="1"/>
</dbReference>
<dbReference type="GO" id="GO:0046872">
    <property type="term" value="F:metal ion binding"/>
    <property type="evidence" value="ECO:0007669"/>
    <property type="project" value="UniProtKB-KW"/>
</dbReference>
<feature type="region of interest" description="Disordered" evidence="4">
    <location>
        <begin position="250"/>
        <end position="290"/>
    </location>
</feature>
<feature type="compositionally biased region" description="Polar residues" evidence="4">
    <location>
        <begin position="202"/>
        <end position="219"/>
    </location>
</feature>
<keyword evidence="2" id="KW-0479">Metal-binding</keyword>
<evidence type="ECO:0000256" key="4">
    <source>
        <dbReference type="SAM" id="MobiDB-lite"/>
    </source>
</evidence>
<organism evidence="8">
    <name type="scientific">Tanacetum cinerariifolium</name>
    <name type="common">Dalmatian daisy</name>
    <name type="synonym">Chrysanthemum cinerariifolium</name>
    <dbReference type="NCBI Taxonomy" id="118510"/>
    <lineage>
        <taxon>Eukaryota</taxon>
        <taxon>Viridiplantae</taxon>
        <taxon>Streptophyta</taxon>
        <taxon>Embryophyta</taxon>
        <taxon>Tracheophyta</taxon>
        <taxon>Spermatophyta</taxon>
        <taxon>Magnoliopsida</taxon>
        <taxon>eudicotyledons</taxon>
        <taxon>Gunneridae</taxon>
        <taxon>Pentapetalae</taxon>
        <taxon>asterids</taxon>
        <taxon>campanulids</taxon>
        <taxon>Asterales</taxon>
        <taxon>Asteraceae</taxon>
        <taxon>Asteroideae</taxon>
        <taxon>Anthemideae</taxon>
        <taxon>Anthemidinae</taxon>
        <taxon>Tanacetum</taxon>
    </lineage>
</organism>
<gene>
    <name evidence="8" type="ORF">Tci_001612</name>
</gene>
<feature type="domain" description="Reverse transcriptase Ty1/copia-type" evidence="5">
    <location>
        <begin position="683"/>
        <end position="765"/>
    </location>
</feature>
<dbReference type="Pfam" id="PF07727">
    <property type="entry name" value="RVT_2"/>
    <property type="match status" value="1"/>
</dbReference>
<evidence type="ECO:0000313" key="8">
    <source>
        <dbReference type="EMBL" id="GEU29634.1"/>
    </source>
</evidence>
<reference evidence="8" key="1">
    <citation type="journal article" date="2019" name="Sci. Rep.">
        <title>Draft genome of Tanacetum cinerariifolium, the natural source of mosquito coil.</title>
        <authorList>
            <person name="Yamashiro T."/>
            <person name="Shiraishi A."/>
            <person name="Satake H."/>
            <person name="Nakayama K."/>
        </authorList>
    </citation>
    <scope>NUCLEOTIDE SEQUENCE</scope>
</reference>
<evidence type="ECO:0000259" key="7">
    <source>
        <dbReference type="Pfam" id="PF25597"/>
    </source>
</evidence>
<dbReference type="GO" id="GO:0008233">
    <property type="term" value="F:peptidase activity"/>
    <property type="evidence" value="ECO:0007669"/>
    <property type="project" value="UniProtKB-KW"/>
</dbReference>
<dbReference type="Pfam" id="PF22936">
    <property type="entry name" value="Pol_BBD"/>
    <property type="match status" value="1"/>
</dbReference>
<dbReference type="EMBL" id="BKCJ010000086">
    <property type="protein sequence ID" value="GEU29634.1"/>
    <property type="molecule type" value="Genomic_DNA"/>
</dbReference>
<dbReference type="GO" id="GO:0006508">
    <property type="term" value="P:proteolysis"/>
    <property type="evidence" value="ECO:0007669"/>
    <property type="project" value="UniProtKB-KW"/>
</dbReference>
<evidence type="ECO:0000256" key="3">
    <source>
        <dbReference type="ARBA" id="ARBA00022801"/>
    </source>
</evidence>
<keyword evidence="3" id="KW-0378">Hydrolase</keyword>
<comment type="caution">
    <text evidence="8">The sequence shown here is derived from an EMBL/GenBank/DDBJ whole genome shotgun (WGS) entry which is preliminary data.</text>
</comment>
<evidence type="ECO:0000259" key="5">
    <source>
        <dbReference type="Pfam" id="PF07727"/>
    </source>
</evidence>
<evidence type="ECO:0000256" key="2">
    <source>
        <dbReference type="ARBA" id="ARBA00022723"/>
    </source>
</evidence>
<dbReference type="InterPro" id="IPR054722">
    <property type="entry name" value="PolX-like_BBD"/>
</dbReference>
<feature type="domain" description="Retrovirus-related Pol polyprotein from transposon TNT 1-94-like beta-barrel" evidence="6">
    <location>
        <begin position="372"/>
        <end position="432"/>
    </location>
</feature>
<keyword evidence="1" id="KW-0645">Protease</keyword>
<dbReference type="InterPro" id="IPR039537">
    <property type="entry name" value="Retrotran_Ty1/copia-like"/>
</dbReference>
<feature type="compositionally biased region" description="Basic and acidic residues" evidence="4">
    <location>
        <begin position="258"/>
        <end position="270"/>
    </location>
</feature>
<feature type="compositionally biased region" description="Polar residues" evidence="4">
    <location>
        <begin position="272"/>
        <end position="283"/>
    </location>
</feature>
<feature type="domain" description="Retroviral polymerase SH3-like" evidence="7">
    <location>
        <begin position="517"/>
        <end position="558"/>
    </location>
</feature>
<dbReference type="InterPro" id="IPR013103">
    <property type="entry name" value="RVT_2"/>
</dbReference>